<protein>
    <recommendedName>
        <fullName evidence="4">SWIM-type domain-containing protein</fullName>
    </recommendedName>
</protein>
<sequence length="149" mass="16975">MIKAELLKKKGSVDPDQCGCQSNLRYKLPCIHLLPEGNQPIPLSCGNKRWHLFPEDCPPQEIKSQVQDQSDDDDCSVIDMTKDDDDDCSVNDMTAETDEIKDSQKPRQNPNKPEFSSTDSDRAKQILAVYAMMDQIYGMLNPKKRQTKR</sequence>
<evidence type="ECO:0000313" key="3">
    <source>
        <dbReference type="Proteomes" id="UP000078561"/>
    </source>
</evidence>
<evidence type="ECO:0000313" key="2">
    <source>
        <dbReference type="EMBL" id="SAL95970.1"/>
    </source>
</evidence>
<name>A0A168L399_ABSGL</name>
<evidence type="ECO:0008006" key="4">
    <source>
        <dbReference type="Google" id="ProtNLM"/>
    </source>
</evidence>
<keyword evidence="3" id="KW-1185">Reference proteome</keyword>
<feature type="compositionally biased region" description="Polar residues" evidence="1">
    <location>
        <begin position="106"/>
        <end position="118"/>
    </location>
</feature>
<accession>A0A168L399</accession>
<dbReference type="InParanoid" id="A0A168L399"/>
<reference evidence="2" key="1">
    <citation type="submission" date="2016-04" db="EMBL/GenBank/DDBJ databases">
        <authorList>
            <person name="Evans L.H."/>
            <person name="Alamgir A."/>
            <person name="Owens N."/>
            <person name="Weber N.D."/>
            <person name="Virtaneva K."/>
            <person name="Barbian K."/>
            <person name="Babar A."/>
            <person name="Rosenke K."/>
        </authorList>
    </citation>
    <scope>NUCLEOTIDE SEQUENCE [LARGE SCALE GENOMIC DNA]</scope>
    <source>
        <strain evidence="2">CBS 101.48</strain>
    </source>
</reference>
<dbReference type="Proteomes" id="UP000078561">
    <property type="component" value="Unassembled WGS sequence"/>
</dbReference>
<dbReference type="EMBL" id="LT550481">
    <property type="protein sequence ID" value="SAL95970.1"/>
    <property type="molecule type" value="Genomic_DNA"/>
</dbReference>
<proteinExistence type="predicted"/>
<feature type="region of interest" description="Disordered" evidence="1">
    <location>
        <begin position="56"/>
        <end position="122"/>
    </location>
</feature>
<dbReference type="AlphaFoldDB" id="A0A168L399"/>
<gene>
    <name evidence="2" type="primary">ABSGL_01311.1 scaffold 1223</name>
</gene>
<organism evidence="2">
    <name type="scientific">Absidia glauca</name>
    <name type="common">Pin mould</name>
    <dbReference type="NCBI Taxonomy" id="4829"/>
    <lineage>
        <taxon>Eukaryota</taxon>
        <taxon>Fungi</taxon>
        <taxon>Fungi incertae sedis</taxon>
        <taxon>Mucoromycota</taxon>
        <taxon>Mucoromycotina</taxon>
        <taxon>Mucoromycetes</taxon>
        <taxon>Mucorales</taxon>
        <taxon>Cunninghamellaceae</taxon>
        <taxon>Absidia</taxon>
    </lineage>
</organism>
<feature type="compositionally biased region" description="Acidic residues" evidence="1">
    <location>
        <begin position="69"/>
        <end position="97"/>
    </location>
</feature>
<evidence type="ECO:0000256" key="1">
    <source>
        <dbReference type="SAM" id="MobiDB-lite"/>
    </source>
</evidence>